<evidence type="ECO:0000256" key="2">
    <source>
        <dbReference type="ARBA" id="ARBA00022692"/>
    </source>
</evidence>
<feature type="transmembrane region" description="Helical" evidence="6">
    <location>
        <begin position="190"/>
        <end position="212"/>
    </location>
</feature>
<proteinExistence type="predicted"/>
<feature type="domain" description="ABC-2 type transporter transmembrane" evidence="7">
    <location>
        <begin position="173"/>
        <end position="286"/>
    </location>
</feature>
<dbReference type="InParanoid" id="D8LUV5"/>
<feature type="transmembrane region" description="Helical" evidence="6">
    <location>
        <begin position="266"/>
        <end position="287"/>
    </location>
</feature>
<feature type="transmembrane region" description="Helical" evidence="6">
    <location>
        <begin position="224"/>
        <end position="245"/>
    </location>
</feature>
<evidence type="ECO:0000313" key="9">
    <source>
        <dbReference type="Proteomes" id="UP000008312"/>
    </source>
</evidence>
<dbReference type="GO" id="GO:0016020">
    <property type="term" value="C:membrane"/>
    <property type="evidence" value="ECO:0007669"/>
    <property type="project" value="UniProtKB-SubCell"/>
</dbReference>
<dbReference type="EMBL" id="FN668638">
    <property type="protein sequence ID" value="CBK19594.2"/>
    <property type="molecule type" value="Genomic_DNA"/>
</dbReference>
<dbReference type="GeneID" id="24922136"/>
<feature type="region of interest" description="Disordered" evidence="5">
    <location>
        <begin position="30"/>
        <end position="106"/>
    </location>
</feature>
<organism evidence="8">
    <name type="scientific">Blastocystis hominis</name>
    <dbReference type="NCBI Taxonomy" id="12968"/>
    <lineage>
        <taxon>Eukaryota</taxon>
        <taxon>Sar</taxon>
        <taxon>Stramenopiles</taxon>
        <taxon>Bigyra</taxon>
        <taxon>Opalozoa</taxon>
        <taxon>Opalinata</taxon>
        <taxon>Blastocystidae</taxon>
        <taxon>Blastocystis</taxon>
    </lineage>
</organism>
<evidence type="ECO:0000313" key="8">
    <source>
        <dbReference type="EMBL" id="CBK19594.2"/>
    </source>
</evidence>
<feature type="compositionally biased region" description="Polar residues" evidence="5">
    <location>
        <begin position="46"/>
        <end position="56"/>
    </location>
</feature>
<dbReference type="Proteomes" id="UP000008312">
    <property type="component" value="Unassembled WGS sequence"/>
</dbReference>
<dbReference type="AlphaFoldDB" id="D8LUV5"/>
<gene>
    <name evidence="8" type="ORF">GSBLH_T00006011001</name>
</gene>
<evidence type="ECO:0000256" key="6">
    <source>
        <dbReference type="SAM" id="Phobius"/>
    </source>
</evidence>
<sequence length="295" mass="33245">MTNLQAPSYSFIRINDAITLDNADTANVIHAQSNSRMPLPKKRSPSNRVESTNETPGRSPKSPAKHVLFKPVSSSTHRSNSPSSPLSDRPTAELLPRGSYTQVPDSDSSGSFIYQGFSSNVSLSHPRSSSPQPSKPARTTLYSQLSSSSLSQQSYSFNSRSPEDDWTLSPRTKLQILFLRIVYCLQRNPMYLYLHNGAALLVAASLGISFWQLPQDTMGISRRYSLLITIVLYLIVQGFSGRIWFQKDREVFIRDIRCGYHSSLEYFLVVVLLDGVFIRFLPSILFVETRRNREV</sequence>
<feature type="compositionally biased region" description="Polar residues" evidence="5">
    <location>
        <begin position="121"/>
        <end position="132"/>
    </location>
</feature>
<reference evidence="8" key="1">
    <citation type="submission" date="2010-02" db="EMBL/GenBank/DDBJ databases">
        <title>Sequencing and annotation of the Blastocystis hominis genome.</title>
        <authorList>
            <person name="Wincker P."/>
        </authorList>
    </citation>
    <scope>NUCLEOTIDE SEQUENCE</scope>
    <source>
        <strain evidence="8">Singapore isolate B</strain>
    </source>
</reference>
<evidence type="ECO:0000256" key="5">
    <source>
        <dbReference type="SAM" id="MobiDB-lite"/>
    </source>
</evidence>
<evidence type="ECO:0000256" key="1">
    <source>
        <dbReference type="ARBA" id="ARBA00004141"/>
    </source>
</evidence>
<evidence type="ECO:0000256" key="4">
    <source>
        <dbReference type="ARBA" id="ARBA00023136"/>
    </source>
</evidence>
<dbReference type="RefSeq" id="XP_012893642.1">
    <property type="nucleotide sequence ID" value="XM_013038188.1"/>
</dbReference>
<protein>
    <recommendedName>
        <fullName evidence="7">ABC-2 type transporter transmembrane domain-containing protein</fullName>
    </recommendedName>
</protein>
<keyword evidence="4 6" id="KW-0472">Membrane</keyword>
<keyword evidence="2 6" id="KW-0812">Transmembrane</keyword>
<dbReference type="Pfam" id="PF01061">
    <property type="entry name" value="ABC2_membrane"/>
    <property type="match status" value="1"/>
</dbReference>
<feature type="region of interest" description="Disordered" evidence="5">
    <location>
        <begin position="121"/>
        <end position="143"/>
    </location>
</feature>
<keyword evidence="9" id="KW-1185">Reference proteome</keyword>
<accession>D8LUV5</accession>
<evidence type="ECO:0000259" key="7">
    <source>
        <dbReference type="Pfam" id="PF01061"/>
    </source>
</evidence>
<name>D8LUV5_BLAHO</name>
<feature type="compositionally biased region" description="Low complexity" evidence="5">
    <location>
        <begin position="71"/>
        <end position="87"/>
    </location>
</feature>
<comment type="subcellular location">
    <subcellularLocation>
        <location evidence="1">Membrane</location>
        <topology evidence="1">Multi-pass membrane protein</topology>
    </subcellularLocation>
</comment>
<keyword evidence="3 6" id="KW-1133">Transmembrane helix</keyword>
<dbReference type="InterPro" id="IPR013525">
    <property type="entry name" value="ABC2_TM"/>
</dbReference>
<dbReference type="GO" id="GO:0140359">
    <property type="term" value="F:ABC-type transporter activity"/>
    <property type="evidence" value="ECO:0007669"/>
    <property type="project" value="InterPro"/>
</dbReference>
<evidence type="ECO:0000256" key="3">
    <source>
        <dbReference type="ARBA" id="ARBA00022989"/>
    </source>
</evidence>